<feature type="transmembrane region" description="Helical" evidence="1">
    <location>
        <begin position="12"/>
        <end position="39"/>
    </location>
</feature>
<sequence length="218" mass="23889">MSDQYAFRDQRGLAKACLVLLYIQAGVAVFGIASAWWTYDLLSRASVHMPVGSGLLEADNVRAMFVSVLGTFLYIVGGIAVLTWIYSASRRAHLVGALEMTVTPGWAVAWYFVPIANLFMPFRAMREIDEASASALPGEDDRLGGEGMLLGWWGSWLAMNMTAWVSFRLSMNGVTVDDLRTAALFDLISFLLTIPACLLLAAIIARIQSFQNRAAPID</sequence>
<keyword evidence="1" id="KW-0812">Transmembrane</keyword>
<dbReference type="InterPro" id="IPR025565">
    <property type="entry name" value="DUF4328"/>
</dbReference>
<gene>
    <name evidence="3" type="ORF">K7G82_17370</name>
</gene>
<dbReference type="EMBL" id="JAINVV010000008">
    <property type="protein sequence ID" value="MBY8824078.1"/>
    <property type="molecule type" value="Genomic_DNA"/>
</dbReference>
<feature type="transmembrane region" description="Helical" evidence="1">
    <location>
        <begin position="150"/>
        <end position="171"/>
    </location>
</feature>
<keyword evidence="1" id="KW-1133">Transmembrane helix</keyword>
<feature type="transmembrane region" description="Helical" evidence="1">
    <location>
        <begin position="183"/>
        <end position="205"/>
    </location>
</feature>
<feature type="transmembrane region" description="Helical" evidence="1">
    <location>
        <begin position="94"/>
        <end position="113"/>
    </location>
</feature>
<reference evidence="3 4" key="1">
    <citation type="submission" date="2021-08" db="EMBL/GenBank/DDBJ databases">
        <authorList>
            <person name="Tuo L."/>
        </authorList>
    </citation>
    <scope>NUCLEOTIDE SEQUENCE [LARGE SCALE GENOMIC DNA]</scope>
    <source>
        <strain evidence="3 4">JCM 31229</strain>
    </source>
</reference>
<evidence type="ECO:0000313" key="4">
    <source>
        <dbReference type="Proteomes" id="UP000706039"/>
    </source>
</evidence>
<protein>
    <submittedName>
        <fullName evidence="3">DUF4328 domain-containing protein</fullName>
    </submittedName>
</protein>
<name>A0ABS7PRW5_9SPHN</name>
<feature type="transmembrane region" description="Helical" evidence="1">
    <location>
        <begin position="63"/>
        <end position="87"/>
    </location>
</feature>
<comment type="caution">
    <text evidence="3">The sequence shown here is derived from an EMBL/GenBank/DDBJ whole genome shotgun (WGS) entry which is preliminary data.</text>
</comment>
<evidence type="ECO:0000256" key="1">
    <source>
        <dbReference type="SAM" id="Phobius"/>
    </source>
</evidence>
<organism evidence="3 4">
    <name type="scientific">Sphingomonas colocasiae</name>
    <dbReference type="NCBI Taxonomy" id="1848973"/>
    <lineage>
        <taxon>Bacteria</taxon>
        <taxon>Pseudomonadati</taxon>
        <taxon>Pseudomonadota</taxon>
        <taxon>Alphaproteobacteria</taxon>
        <taxon>Sphingomonadales</taxon>
        <taxon>Sphingomonadaceae</taxon>
        <taxon>Sphingomonas</taxon>
    </lineage>
</organism>
<dbReference type="Proteomes" id="UP000706039">
    <property type="component" value="Unassembled WGS sequence"/>
</dbReference>
<dbReference type="RefSeq" id="WP_222991171.1">
    <property type="nucleotide sequence ID" value="NZ_JAINVV010000008.1"/>
</dbReference>
<evidence type="ECO:0000259" key="2">
    <source>
        <dbReference type="Pfam" id="PF14219"/>
    </source>
</evidence>
<evidence type="ECO:0000313" key="3">
    <source>
        <dbReference type="EMBL" id="MBY8824078.1"/>
    </source>
</evidence>
<accession>A0ABS7PRW5</accession>
<dbReference type="Pfam" id="PF14219">
    <property type="entry name" value="DUF4328"/>
    <property type="match status" value="1"/>
</dbReference>
<proteinExistence type="predicted"/>
<keyword evidence="4" id="KW-1185">Reference proteome</keyword>
<feature type="domain" description="DUF4328" evidence="2">
    <location>
        <begin position="55"/>
        <end position="208"/>
    </location>
</feature>
<keyword evidence="1" id="KW-0472">Membrane</keyword>